<dbReference type="InterPro" id="IPR005151">
    <property type="entry name" value="Tail-specific_protease"/>
</dbReference>
<dbReference type="PANTHER" id="PTHR32060:SF22">
    <property type="entry name" value="CARBOXYL-TERMINAL-PROCESSING PEPTIDASE 3, CHLOROPLASTIC"/>
    <property type="match status" value="1"/>
</dbReference>
<dbReference type="SUPFAM" id="SSF52096">
    <property type="entry name" value="ClpP/crotonase"/>
    <property type="match status" value="1"/>
</dbReference>
<dbReference type="InterPro" id="IPR036034">
    <property type="entry name" value="PDZ_sf"/>
</dbReference>
<dbReference type="SUPFAM" id="SSF50156">
    <property type="entry name" value="PDZ domain-like"/>
    <property type="match status" value="1"/>
</dbReference>
<evidence type="ECO:0000259" key="1">
    <source>
        <dbReference type="SMART" id="SM00245"/>
    </source>
</evidence>
<dbReference type="PANTHER" id="PTHR32060">
    <property type="entry name" value="TAIL-SPECIFIC PROTEASE"/>
    <property type="match status" value="1"/>
</dbReference>
<dbReference type="Proteomes" id="UP000475385">
    <property type="component" value="Unassembled WGS sequence"/>
</dbReference>
<reference evidence="2 3" key="1">
    <citation type="submission" date="2020-02" db="EMBL/GenBank/DDBJ databases">
        <authorList>
            <person name="Kim H.M."/>
            <person name="Jeon C.O."/>
        </authorList>
    </citation>
    <scope>NUCLEOTIDE SEQUENCE [LARGE SCALE GENOMIC DNA]</scope>
    <source>
        <strain evidence="2 3">PeD5</strain>
    </source>
</reference>
<comment type="caution">
    <text evidence="2">The sequence shown here is derived from an EMBL/GenBank/DDBJ whole genome shotgun (WGS) entry which is preliminary data.</text>
</comment>
<feature type="domain" description="Tail specific protease" evidence="1">
    <location>
        <begin position="98"/>
        <end position="299"/>
    </location>
</feature>
<sequence length="321" mass="33773">MIDPRIRFEPAVTQQVADEQRRARAVLDAVGLDVGEGTDAVLAIALPGGLADQPGIRDGAVLLRVGNAPVRRLADARRALAAVDGSASLQMTFLTGAGRDRSSVAIFPAPAVGWHSTRLRTDSISPVGVRRTSDGVLHLRIVRFDTGRVRDVVQAALAASPIPRRIVIDLRHNGGGSFIEALGTATLFLAAGTSLGALVPTRDGLSDLVSREERPLLQVPLIIVLDRYTASAAEVFAAVLRGTGRATLAGERSSGKCLVEQRFSLAASGPALVMPVAVFVPPGTATCSERGLIPDTQLSPEVFTDTRRLLAALSPQPAPRR</sequence>
<dbReference type="Gene3D" id="3.30.750.44">
    <property type="match status" value="1"/>
</dbReference>
<reference evidence="2 3" key="2">
    <citation type="submission" date="2020-03" db="EMBL/GenBank/DDBJ databases">
        <title>Roseomonas stagni sp. nov., isolated from pond water in Japan.</title>
        <authorList>
            <person name="Furuhata K."/>
            <person name="Miyamoto H."/>
            <person name="Goto K."/>
        </authorList>
    </citation>
    <scope>NUCLEOTIDE SEQUENCE [LARGE SCALE GENOMIC DNA]</scope>
    <source>
        <strain evidence="2 3">PeD5</strain>
    </source>
</reference>
<dbReference type="Pfam" id="PF03572">
    <property type="entry name" value="Peptidase_S41"/>
    <property type="match status" value="1"/>
</dbReference>
<proteinExistence type="predicted"/>
<name>A0A6M1LV28_9PROT</name>
<dbReference type="GO" id="GO:0004175">
    <property type="term" value="F:endopeptidase activity"/>
    <property type="evidence" value="ECO:0007669"/>
    <property type="project" value="TreeGrafter"/>
</dbReference>
<accession>A0A6M1LV28</accession>
<protein>
    <recommendedName>
        <fullName evidence="1">Tail specific protease domain-containing protein</fullName>
    </recommendedName>
</protein>
<keyword evidence="3" id="KW-1185">Reference proteome</keyword>
<evidence type="ECO:0000313" key="2">
    <source>
        <dbReference type="EMBL" id="NGM24306.1"/>
    </source>
</evidence>
<dbReference type="SMART" id="SM00245">
    <property type="entry name" value="TSPc"/>
    <property type="match status" value="1"/>
</dbReference>
<dbReference type="Gene3D" id="2.30.42.10">
    <property type="match status" value="1"/>
</dbReference>
<evidence type="ECO:0000313" key="3">
    <source>
        <dbReference type="Proteomes" id="UP000475385"/>
    </source>
</evidence>
<gene>
    <name evidence="2" type="ORF">G3576_30230</name>
</gene>
<dbReference type="EMBL" id="JAAIKB010000030">
    <property type="protein sequence ID" value="NGM24306.1"/>
    <property type="molecule type" value="Genomic_DNA"/>
</dbReference>
<dbReference type="GO" id="GO:0006508">
    <property type="term" value="P:proteolysis"/>
    <property type="evidence" value="ECO:0007669"/>
    <property type="project" value="InterPro"/>
</dbReference>
<organism evidence="2 3">
    <name type="scientific">Falsiroseomonas algicola</name>
    <dbReference type="NCBI Taxonomy" id="2716930"/>
    <lineage>
        <taxon>Bacteria</taxon>
        <taxon>Pseudomonadati</taxon>
        <taxon>Pseudomonadota</taxon>
        <taxon>Alphaproteobacteria</taxon>
        <taxon>Acetobacterales</taxon>
        <taxon>Roseomonadaceae</taxon>
        <taxon>Falsiroseomonas</taxon>
    </lineage>
</organism>
<dbReference type="Gene3D" id="3.90.226.10">
    <property type="entry name" value="2-enoyl-CoA Hydratase, Chain A, domain 1"/>
    <property type="match status" value="1"/>
</dbReference>
<dbReference type="AlphaFoldDB" id="A0A6M1LV28"/>
<dbReference type="InterPro" id="IPR029045">
    <property type="entry name" value="ClpP/crotonase-like_dom_sf"/>
</dbReference>
<dbReference type="GO" id="GO:0008236">
    <property type="term" value="F:serine-type peptidase activity"/>
    <property type="evidence" value="ECO:0007669"/>
    <property type="project" value="InterPro"/>
</dbReference>
<dbReference type="CDD" id="cd06567">
    <property type="entry name" value="Peptidase_S41"/>
    <property type="match status" value="1"/>
</dbReference>